<dbReference type="InterPro" id="IPR029063">
    <property type="entry name" value="SAM-dependent_MTases_sf"/>
</dbReference>
<comment type="caution">
    <text evidence="1">The sequence shown here is derived from an EMBL/GenBank/DDBJ whole genome shotgun (WGS) entry which is preliminary data.</text>
</comment>
<evidence type="ECO:0000313" key="2">
    <source>
        <dbReference type="Proteomes" id="UP000383932"/>
    </source>
</evidence>
<dbReference type="EMBL" id="SSOP01000006">
    <property type="protein sequence ID" value="KAB5595726.1"/>
    <property type="molecule type" value="Genomic_DNA"/>
</dbReference>
<proteinExistence type="predicted"/>
<evidence type="ECO:0000313" key="1">
    <source>
        <dbReference type="EMBL" id="KAB5595726.1"/>
    </source>
</evidence>
<dbReference type="AlphaFoldDB" id="A0A5N5QX23"/>
<dbReference type="OrthoDB" id="2013972at2759"/>
<keyword evidence="2" id="KW-1185">Reference proteome</keyword>
<organism evidence="1 2">
    <name type="scientific">Ceratobasidium theobromae</name>
    <dbReference type="NCBI Taxonomy" id="1582974"/>
    <lineage>
        <taxon>Eukaryota</taxon>
        <taxon>Fungi</taxon>
        <taxon>Dikarya</taxon>
        <taxon>Basidiomycota</taxon>
        <taxon>Agaricomycotina</taxon>
        <taxon>Agaricomycetes</taxon>
        <taxon>Cantharellales</taxon>
        <taxon>Ceratobasidiaceae</taxon>
        <taxon>Ceratobasidium</taxon>
    </lineage>
</organism>
<name>A0A5N5QX23_9AGAM</name>
<sequence>MSGPPKREVSVPVAQIHVVMIAHAYYDESSQGIVYWVSSETNEALRYSDYDSDSGESTGSGDTLLSCEISDYFHEVNGRVFINNPNVPIWYPIDELRRLSLRHELLKLVYGGNHFGPITEVLQAQRAYRPRVLDIGTRSGAWVQEMSKEFPHAQFLSVDVAPIVDHIPRANITFEVYDLASRILEADESFDLIKDIPGILKEAQRVLRPGGLLLAIESETMLYESYDTNRPSMSSTPLTWRATSALHCALAAQRVKVNAYRLLEQWLSSGSNLWAGDQLPFEYTSSGVKIVHAGGWDSDAKRQEIRLILAQYGTICWRSLTAVLATLGLGEGDVQELVDGAVRELKDPRTTYALKFHHVFARKTRMSRIGSGDLLQACG</sequence>
<dbReference type="CDD" id="cd02440">
    <property type="entry name" value="AdoMet_MTases"/>
    <property type="match status" value="1"/>
</dbReference>
<gene>
    <name evidence="1" type="ORF">CTheo_739</name>
</gene>
<dbReference type="Proteomes" id="UP000383932">
    <property type="component" value="Unassembled WGS sequence"/>
</dbReference>
<protein>
    <recommendedName>
        <fullName evidence="3">Methyltransferase domain-containing protein</fullName>
    </recommendedName>
</protein>
<dbReference type="Pfam" id="PF13489">
    <property type="entry name" value="Methyltransf_23"/>
    <property type="match status" value="1"/>
</dbReference>
<accession>A0A5N5QX23</accession>
<dbReference type="SUPFAM" id="SSF53335">
    <property type="entry name" value="S-adenosyl-L-methionine-dependent methyltransferases"/>
    <property type="match status" value="1"/>
</dbReference>
<dbReference type="Gene3D" id="3.40.50.150">
    <property type="entry name" value="Vaccinia Virus protein VP39"/>
    <property type="match status" value="1"/>
</dbReference>
<evidence type="ECO:0008006" key="3">
    <source>
        <dbReference type="Google" id="ProtNLM"/>
    </source>
</evidence>
<reference evidence="1 2" key="1">
    <citation type="journal article" date="2019" name="Fungal Biol. Biotechnol.">
        <title>Draft genome sequence of fastidious pathogen Ceratobasidium theobromae, which causes vascular-streak dieback in Theobroma cacao.</title>
        <authorList>
            <person name="Ali S.S."/>
            <person name="Asman A."/>
            <person name="Shao J."/>
            <person name="Firmansyah A.P."/>
            <person name="Susilo A.W."/>
            <person name="Rosmana A."/>
            <person name="McMahon P."/>
            <person name="Junaid M."/>
            <person name="Guest D."/>
            <person name="Kheng T.Y."/>
            <person name="Meinhardt L.W."/>
            <person name="Bailey B.A."/>
        </authorList>
    </citation>
    <scope>NUCLEOTIDE SEQUENCE [LARGE SCALE GENOMIC DNA]</scope>
    <source>
        <strain evidence="1 2">CT2</strain>
    </source>
</reference>